<reference evidence="1" key="2">
    <citation type="submission" date="2023-05" db="EMBL/GenBank/DDBJ databases">
        <authorList>
            <consortium name="Lawrence Berkeley National Laboratory"/>
            <person name="Steindorff A."/>
            <person name="Hensen N."/>
            <person name="Bonometti L."/>
            <person name="Westerberg I."/>
            <person name="Brannstrom I.O."/>
            <person name="Guillou S."/>
            <person name="Cros-Aarteil S."/>
            <person name="Calhoun S."/>
            <person name="Haridas S."/>
            <person name="Kuo A."/>
            <person name="Mondo S."/>
            <person name="Pangilinan J."/>
            <person name="Riley R."/>
            <person name="Labutti K."/>
            <person name="Andreopoulos B."/>
            <person name="Lipzen A."/>
            <person name="Chen C."/>
            <person name="Yanf M."/>
            <person name="Daum C."/>
            <person name="Ng V."/>
            <person name="Clum A."/>
            <person name="Ohm R."/>
            <person name="Martin F."/>
            <person name="Silar P."/>
            <person name="Natvig D."/>
            <person name="Lalanne C."/>
            <person name="Gautier V."/>
            <person name="Ament-Velasquez S.L."/>
            <person name="Kruys A."/>
            <person name="Hutchinson M.I."/>
            <person name="Powell A.J."/>
            <person name="Barry K."/>
            <person name="Miller A.N."/>
            <person name="Grigoriev I.V."/>
            <person name="Debuchy R."/>
            <person name="Gladieux P."/>
            <person name="Thoren M.H."/>
            <person name="Johannesson H."/>
        </authorList>
    </citation>
    <scope>NUCLEOTIDE SEQUENCE</scope>
    <source>
        <strain evidence="1">CBS 359.72</strain>
    </source>
</reference>
<evidence type="ECO:0000313" key="1">
    <source>
        <dbReference type="EMBL" id="KAK4243193.1"/>
    </source>
</evidence>
<dbReference type="Proteomes" id="UP001303647">
    <property type="component" value="Unassembled WGS sequence"/>
</dbReference>
<keyword evidence="2" id="KW-1185">Reference proteome</keyword>
<sequence>MTVKIEGAGTPLDVESGDTSRRVKVHSRCAKDPRRLKSILEQLYGGGFTVEMRHNMYIINSVKIMDQRKIVERLLAPGGSTAE</sequence>
<dbReference type="AlphaFoldDB" id="A0AAN7CJC6"/>
<dbReference type="EMBL" id="MU857852">
    <property type="protein sequence ID" value="KAK4243193.1"/>
    <property type="molecule type" value="Genomic_DNA"/>
</dbReference>
<organism evidence="1 2">
    <name type="scientific">Corynascus novoguineensis</name>
    <dbReference type="NCBI Taxonomy" id="1126955"/>
    <lineage>
        <taxon>Eukaryota</taxon>
        <taxon>Fungi</taxon>
        <taxon>Dikarya</taxon>
        <taxon>Ascomycota</taxon>
        <taxon>Pezizomycotina</taxon>
        <taxon>Sordariomycetes</taxon>
        <taxon>Sordariomycetidae</taxon>
        <taxon>Sordariales</taxon>
        <taxon>Chaetomiaceae</taxon>
        <taxon>Corynascus</taxon>
    </lineage>
</organism>
<proteinExistence type="predicted"/>
<gene>
    <name evidence="1" type="ORF">C7999DRAFT_36481</name>
</gene>
<comment type="caution">
    <text evidence="1">The sequence shown here is derived from an EMBL/GenBank/DDBJ whole genome shotgun (WGS) entry which is preliminary data.</text>
</comment>
<accession>A0AAN7CJC6</accession>
<reference evidence="1" key="1">
    <citation type="journal article" date="2023" name="Mol. Phylogenet. Evol.">
        <title>Genome-scale phylogeny and comparative genomics of the fungal order Sordariales.</title>
        <authorList>
            <person name="Hensen N."/>
            <person name="Bonometti L."/>
            <person name="Westerberg I."/>
            <person name="Brannstrom I.O."/>
            <person name="Guillou S."/>
            <person name="Cros-Aarteil S."/>
            <person name="Calhoun S."/>
            <person name="Haridas S."/>
            <person name="Kuo A."/>
            <person name="Mondo S."/>
            <person name="Pangilinan J."/>
            <person name="Riley R."/>
            <person name="LaButti K."/>
            <person name="Andreopoulos B."/>
            <person name="Lipzen A."/>
            <person name="Chen C."/>
            <person name="Yan M."/>
            <person name="Daum C."/>
            <person name="Ng V."/>
            <person name="Clum A."/>
            <person name="Steindorff A."/>
            <person name="Ohm R.A."/>
            <person name="Martin F."/>
            <person name="Silar P."/>
            <person name="Natvig D.O."/>
            <person name="Lalanne C."/>
            <person name="Gautier V."/>
            <person name="Ament-Velasquez S.L."/>
            <person name="Kruys A."/>
            <person name="Hutchinson M.I."/>
            <person name="Powell A.J."/>
            <person name="Barry K."/>
            <person name="Miller A.N."/>
            <person name="Grigoriev I.V."/>
            <person name="Debuchy R."/>
            <person name="Gladieux P."/>
            <person name="Hiltunen Thoren M."/>
            <person name="Johannesson H."/>
        </authorList>
    </citation>
    <scope>NUCLEOTIDE SEQUENCE</scope>
    <source>
        <strain evidence="1">CBS 359.72</strain>
    </source>
</reference>
<name>A0AAN7CJC6_9PEZI</name>
<evidence type="ECO:0000313" key="2">
    <source>
        <dbReference type="Proteomes" id="UP001303647"/>
    </source>
</evidence>
<protein>
    <submittedName>
        <fullName evidence="1">Uncharacterized protein</fullName>
    </submittedName>
</protein>